<dbReference type="InterPro" id="IPR000182">
    <property type="entry name" value="GNAT_dom"/>
</dbReference>
<keyword evidence="1 4" id="KW-0808">Transferase</keyword>
<sequence length="243" mass="26999">MLEAIRPLAWDSEFLGFLVGRMHGTQVARQELEQLLAVAHQQGYRLLYYSVAPDDDESEASASALGLLLADRKATFVQDIDCEIDTLLPPAIKPVSTISTDVIALALQSGAFSRFRRDPHFAAGTYERLYTHWIEQSVAGERAREVLVYRQAAAVCGLITLSPLPAAPAPNSCVSIGLLAVDAKVRRQSIGTQLLVAARQRAQAWGYGRLRVVTQLDNEAACRFYEHEGFHLEQVEHLYHVWL</sequence>
<dbReference type="PROSITE" id="PS51186">
    <property type="entry name" value="GNAT"/>
    <property type="match status" value="1"/>
</dbReference>
<dbReference type="KEGG" id="hyj:FHG12_12535"/>
<name>A0A5B8A0P4_9BACT</name>
<protein>
    <submittedName>
        <fullName evidence="4">GNAT family N-acetyltransferase</fullName>
    </submittedName>
</protein>
<dbReference type="OrthoDB" id="1342666at2"/>
<dbReference type="AlphaFoldDB" id="A0A5B8A0P4"/>
<dbReference type="GO" id="GO:0016747">
    <property type="term" value="F:acyltransferase activity, transferring groups other than amino-acyl groups"/>
    <property type="evidence" value="ECO:0007669"/>
    <property type="project" value="InterPro"/>
</dbReference>
<proteinExistence type="predicted"/>
<keyword evidence="2" id="KW-0012">Acyltransferase</keyword>
<dbReference type="Proteomes" id="UP000305398">
    <property type="component" value="Chromosome"/>
</dbReference>
<dbReference type="SUPFAM" id="SSF55729">
    <property type="entry name" value="Acyl-CoA N-acyltransferases (Nat)"/>
    <property type="match status" value="1"/>
</dbReference>
<dbReference type="InterPro" id="IPR050832">
    <property type="entry name" value="Bact_Acetyltransf"/>
</dbReference>
<feature type="domain" description="N-acetyltransferase" evidence="3">
    <location>
        <begin position="90"/>
        <end position="243"/>
    </location>
</feature>
<evidence type="ECO:0000313" key="5">
    <source>
        <dbReference type="Proteomes" id="UP000305398"/>
    </source>
</evidence>
<evidence type="ECO:0000259" key="3">
    <source>
        <dbReference type="PROSITE" id="PS51186"/>
    </source>
</evidence>
<dbReference type="EMBL" id="CP040896">
    <property type="protein sequence ID" value="QDA60880.1"/>
    <property type="molecule type" value="Genomic_DNA"/>
</dbReference>
<dbReference type="PANTHER" id="PTHR43877:SF2">
    <property type="entry name" value="AMINOALKYLPHOSPHONATE N-ACETYLTRANSFERASE-RELATED"/>
    <property type="match status" value="1"/>
</dbReference>
<dbReference type="Gene3D" id="3.40.630.30">
    <property type="match status" value="1"/>
</dbReference>
<dbReference type="InterPro" id="IPR016181">
    <property type="entry name" value="Acyl_CoA_acyltransferase"/>
</dbReference>
<dbReference type="PANTHER" id="PTHR43877">
    <property type="entry name" value="AMINOALKYLPHOSPHONATE N-ACETYLTRANSFERASE-RELATED-RELATED"/>
    <property type="match status" value="1"/>
</dbReference>
<dbReference type="RefSeq" id="WP_139516054.1">
    <property type="nucleotide sequence ID" value="NZ_CP040896.1"/>
</dbReference>
<gene>
    <name evidence="4" type="ORF">FHG12_12535</name>
</gene>
<evidence type="ECO:0000256" key="1">
    <source>
        <dbReference type="ARBA" id="ARBA00022679"/>
    </source>
</evidence>
<dbReference type="CDD" id="cd04301">
    <property type="entry name" value="NAT_SF"/>
    <property type="match status" value="1"/>
</dbReference>
<organism evidence="4 5">
    <name type="scientific">Hymenobacter jejuensis</name>
    <dbReference type="NCBI Taxonomy" id="2502781"/>
    <lineage>
        <taxon>Bacteria</taxon>
        <taxon>Pseudomonadati</taxon>
        <taxon>Bacteroidota</taxon>
        <taxon>Cytophagia</taxon>
        <taxon>Cytophagales</taxon>
        <taxon>Hymenobacteraceae</taxon>
        <taxon>Hymenobacter</taxon>
    </lineage>
</organism>
<evidence type="ECO:0000313" key="4">
    <source>
        <dbReference type="EMBL" id="QDA60880.1"/>
    </source>
</evidence>
<keyword evidence="5" id="KW-1185">Reference proteome</keyword>
<evidence type="ECO:0000256" key="2">
    <source>
        <dbReference type="ARBA" id="ARBA00023315"/>
    </source>
</evidence>
<reference evidence="4 5" key="1">
    <citation type="submission" date="2019-06" db="EMBL/GenBank/DDBJ databases">
        <authorList>
            <person name="Srinivasan S."/>
        </authorList>
    </citation>
    <scope>NUCLEOTIDE SEQUENCE [LARGE SCALE GENOMIC DNA]</scope>
    <source>
        <strain evidence="4 5">17J68-5</strain>
    </source>
</reference>
<accession>A0A5B8A0P4</accession>
<dbReference type="Pfam" id="PF00583">
    <property type="entry name" value="Acetyltransf_1"/>
    <property type="match status" value="1"/>
</dbReference>